<dbReference type="EMBL" id="GBXM01023764">
    <property type="protein sequence ID" value="JAH84813.1"/>
    <property type="molecule type" value="Transcribed_RNA"/>
</dbReference>
<accession>A0A0E9W5T3</accession>
<reference evidence="1" key="2">
    <citation type="journal article" date="2015" name="Fish Shellfish Immunol.">
        <title>Early steps in the European eel (Anguilla anguilla)-Vibrio vulnificus interaction in the gills: Role of the RtxA13 toxin.</title>
        <authorList>
            <person name="Callol A."/>
            <person name="Pajuelo D."/>
            <person name="Ebbesson L."/>
            <person name="Teles M."/>
            <person name="MacKenzie S."/>
            <person name="Amaro C."/>
        </authorList>
    </citation>
    <scope>NUCLEOTIDE SEQUENCE</scope>
</reference>
<organism evidence="1">
    <name type="scientific">Anguilla anguilla</name>
    <name type="common">European freshwater eel</name>
    <name type="synonym">Muraena anguilla</name>
    <dbReference type="NCBI Taxonomy" id="7936"/>
    <lineage>
        <taxon>Eukaryota</taxon>
        <taxon>Metazoa</taxon>
        <taxon>Chordata</taxon>
        <taxon>Craniata</taxon>
        <taxon>Vertebrata</taxon>
        <taxon>Euteleostomi</taxon>
        <taxon>Actinopterygii</taxon>
        <taxon>Neopterygii</taxon>
        <taxon>Teleostei</taxon>
        <taxon>Anguilliformes</taxon>
        <taxon>Anguillidae</taxon>
        <taxon>Anguilla</taxon>
    </lineage>
</organism>
<reference evidence="1" key="1">
    <citation type="submission" date="2014-11" db="EMBL/GenBank/DDBJ databases">
        <authorList>
            <person name="Amaro Gonzalez C."/>
        </authorList>
    </citation>
    <scope>NUCLEOTIDE SEQUENCE</scope>
</reference>
<dbReference type="AlphaFoldDB" id="A0A0E9W5T3"/>
<sequence length="20" mass="2443">MRLQHQDSVQFAWKRTAQLV</sequence>
<protein>
    <submittedName>
        <fullName evidence="1">Uncharacterized protein</fullName>
    </submittedName>
</protein>
<name>A0A0E9W5T3_ANGAN</name>
<evidence type="ECO:0000313" key="1">
    <source>
        <dbReference type="EMBL" id="JAH84813.1"/>
    </source>
</evidence>
<proteinExistence type="predicted"/>